<gene>
    <name evidence="4" type="ORF">NQ318_010961</name>
</gene>
<accession>A0AAV8YMB1</accession>
<feature type="compositionally biased region" description="Low complexity" evidence="1">
    <location>
        <begin position="299"/>
        <end position="319"/>
    </location>
</feature>
<feature type="compositionally biased region" description="Polar residues" evidence="1">
    <location>
        <begin position="756"/>
        <end position="766"/>
    </location>
</feature>
<dbReference type="Proteomes" id="UP001162162">
    <property type="component" value="Unassembled WGS sequence"/>
</dbReference>
<evidence type="ECO:0000256" key="3">
    <source>
        <dbReference type="SAM" id="SignalP"/>
    </source>
</evidence>
<keyword evidence="5" id="KW-1185">Reference proteome</keyword>
<keyword evidence="2" id="KW-0472">Membrane</keyword>
<sequence>MRCYRPIPIGLVLVTTLSIVHSMPPDMTTTTTTRLTSPTTQKSKNKPTVHKIVTKWSDDLSEIKQNWYEEGVSYPNPNPEISSYSPPISLNQLSTISSLSGDFIDSINYPNLNPEITSYSPPVSLSPASVVDNFNYLSGPNPEVASYSPISLNDASSVFPFTSNDLLPVNSYSTPSSSSASINPLNLFNLDMVPDRTIDAPGGGSPCPSIHISSSVLGRQQGPGCSDLNLVINSHFHQNQNPGNTRNPSVSTYDSPGDVAPVESVPLEEEGLALDGAGLSEPIAADSVLSDAAAADPGVADTGAAAPQAAAPQAAAPAAGGTGGTGGQGGDGDNGGGIKLPDLKGLFELISYICEKLGRLLSFLRNPYLYIIPMALFFALGFFTILALFPWWIPLLLLYLGIKSNKQPKETVSFYKHIHRPQHHPDGWFWNHQTKTWQNVLDFPHRRNDGDDRRKDIVEEAIQKFKNKYADGTSIQSWKRRRRSTPTFGETIKKLTNQLMDVNATTLDMVSDTRTPPIVKQQQQDKMKLKEELENSHAGVAIPVDEDAIEIEDSTKKINFYKIERPTTTNSGLSTWILLSGQGSSTTKSPITRKPIIKPNLEGSSKQNLTIITTDKPTRIVKPIFRKRTPSTPKPMTTTTPTTTITTTTSRVTSEASKLTKIKASVLSNAVYKKNATTTTKPTSTTESSISSTTRGIKVQEKNTVSIKNSTSLPAEAKEGEVDLNNNIDGKKKKTSTKRRKNKPKRRKPSTDKSENTTTISKPVKSNKQNAISTQLYNYLAREIMPTVGVGLVGLMVTAGLASYFLYPFGAARRTYEVDRKDKEGSYYYSDDYSGVFLRKKL</sequence>
<feature type="compositionally biased region" description="Gly residues" evidence="1">
    <location>
        <begin position="320"/>
        <end position="333"/>
    </location>
</feature>
<feature type="region of interest" description="Disordered" evidence="1">
    <location>
        <begin position="675"/>
        <end position="766"/>
    </location>
</feature>
<evidence type="ECO:0000256" key="2">
    <source>
        <dbReference type="SAM" id="Phobius"/>
    </source>
</evidence>
<comment type="caution">
    <text evidence="4">The sequence shown here is derived from an EMBL/GenBank/DDBJ whole genome shotgun (WGS) entry which is preliminary data.</text>
</comment>
<name>A0AAV8YMB1_9CUCU</name>
<protein>
    <submittedName>
        <fullName evidence="4">Uncharacterized protein</fullName>
    </submittedName>
</protein>
<reference evidence="4" key="1">
    <citation type="journal article" date="2023" name="Insect Mol. Biol.">
        <title>Genome sequencing provides insights into the evolution of gene families encoding plant cell wall-degrading enzymes in longhorned beetles.</title>
        <authorList>
            <person name="Shin N.R."/>
            <person name="Okamura Y."/>
            <person name="Kirsch R."/>
            <person name="Pauchet Y."/>
        </authorList>
    </citation>
    <scope>NUCLEOTIDE SEQUENCE</scope>
    <source>
        <strain evidence="4">AMC_N1</strain>
    </source>
</reference>
<evidence type="ECO:0000313" key="5">
    <source>
        <dbReference type="Proteomes" id="UP001162162"/>
    </source>
</evidence>
<feature type="compositionally biased region" description="Low complexity" evidence="1">
    <location>
        <begin position="28"/>
        <end position="40"/>
    </location>
</feature>
<organism evidence="4 5">
    <name type="scientific">Aromia moschata</name>
    <dbReference type="NCBI Taxonomy" id="1265417"/>
    <lineage>
        <taxon>Eukaryota</taxon>
        <taxon>Metazoa</taxon>
        <taxon>Ecdysozoa</taxon>
        <taxon>Arthropoda</taxon>
        <taxon>Hexapoda</taxon>
        <taxon>Insecta</taxon>
        <taxon>Pterygota</taxon>
        <taxon>Neoptera</taxon>
        <taxon>Endopterygota</taxon>
        <taxon>Coleoptera</taxon>
        <taxon>Polyphaga</taxon>
        <taxon>Cucujiformia</taxon>
        <taxon>Chrysomeloidea</taxon>
        <taxon>Cerambycidae</taxon>
        <taxon>Cerambycinae</taxon>
        <taxon>Callichromatini</taxon>
        <taxon>Aromia</taxon>
    </lineage>
</organism>
<feature type="compositionally biased region" description="Basic residues" evidence="1">
    <location>
        <begin position="731"/>
        <end position="748"/>
    </location>
</feature>
<keyword evidence="2" id="KW-1133">Transmembrane helix</keyword>
<dbReference type="AlphaFoldDB" id="A0AAV8YMB1"/>
<feature type="transmembrane region" description="Helical" evidence="2">
    <location>
        <begin position="368"/>
        <end position="400"/>
    </location>
</feature>
<evidence type="ECO:0000313" key="4">
    <source>
        <dbReference type="EMBL" id="KAJ8952051.1"/>
    </source>
</evidence>
<feature type="chain" id="PRO_5043698410" evidence="3">
    <location>
        <begin position="23"/>
        <end position="842"/>
    </location>
</feature>
<feature type="transmembrane region" description="Helical" evidence="2">
    <location>
        <begin position="784"/>
        <end position="807"/>
    </location>
</feature>
<feature type="region of interest" description="Disordered" evidence="1">
    <location>
        <begin position="236"/>
        <end position="262"/>
    </location>
</feature>
<dbReference type="EMBL" id="JAPWTK010000074">
    <property type="protein sequence ID" value="KAJ8952051.1"/>
    <property type="molecule type" value="Genomic_DNA"/>
</dbReference>
<proteinExistence type="predicted"/>
<feature type="region of interest" description="Disordered" evidence="1">
    <location>
        <begin position="25"/>
        <end position="46"/>
    </location>
</feature>
<feature type="compositionally biased region" description="Polar residues" evidence="1">
    <location>
        <begin position="236"/>
        <end position="254"/>
    </location>
</feature>
<keyword evidence="3" id="KW-0732">Signal</keyword>
<evidence type="ECO:0000256" key="1">
    <source>
        <dbReference type="SAM" id="MobiDB-lite"/>
    </source>
</evidence>
<keyword evidence="2" id="KW-0812">Transmembrane</keyword>
<feature type="region of interest" description="Disordered" evidence="1">
    <location>
        <begin position="299"/>
        <end position="333"/>
    </location>
</feature>
<feature type="compositionally biased region" description="Polar residues" evidence="1">
    <location>
        <begin position="702"/>
        <end position="713"/>
    </location>
</feature>
<feature type="signal peptide" evidence="3">
    <location>
        <begin position="1"/>
        <end position="22"/>
    </location>
</feature>
<feature type="compositionally biased region" description="Low complexity" evidence="1">
    <location>
        <begin position="677"/>
        <end position="694"/>
    </location>
</feature>